<dbReference type="InterPro" id="IPR037237">
    <property type="entry name" value="IlvD/EDD_N"/>
</dbReference>
<dbReference type="InterPro" id="IPR056740">
    <property type="entry name" value="ILV_EDD_C"/>
</dbReference>
<keyword evidence="10 15" id="KW-0100">Branched-chain amino acid biosynthesis</keyword>
<keyword evidence="6 15" id="KW-0460">Magnesium</keyword>
<protein>
    <recommendedName>
        <fullName evidence="14 15">Dihydroxy-acid dehydratase</fullName>
        <shortName evidence="15">DAD</shortName>
        <ecNumber evidence="14 15">4.2.1.9</ecNumber>
    </recommendedName>
</protein>
<organism evidence="19 20">
    <name type="scientific">Alcanivorax hongdengensis A-11-3</name>
    <dbReference type="NCBI Taxonomy" id="1177179"/>
    <lineage>
        <taxon>Bacteria</taxon>
        <taxon>Pseudomonadati</taxon>
        <taxon>Pseudomonadota</taxon>
        <taxon>Gammaproteobacteria</taxon>
        <taxon>Oceanospirillales</taxon>
        <taxon>Alcanivoracaceae</taxon>
        <taxon>Alcanivorax</taxon>
    </lineage>
</organism>
<dbReference type="UniPathway" id="UPA00047">
    <property type="reaction ID" value="UER00057"/>
</dbReference>
<dbReference type="UniPathway" id="UPA00049">
    <property type="reaction ID" value="UER00061"/>
</dbReference>
<sequence>MTDSQDNSRRRHSSKVVDGPGKSASRAMLRAVGFTDEDFQKPQVGIASTWSQVTPCNSHIGELAERACEGADGAGGKGVVFNTITISDGIANGTEGMKYSLVSREVIADSIETVAGCEGFDGLVAIGGCDKNMPGCLIGLARLNRPSLFVYGGTIMPGKGHTDIVSVFEAMGAHSRGDMDLIELKQIEETAIPGPGSCGGMYTANTMASAIEALGMSLPGSSAQNAVSRDKRDDCVRAGAAVLNLLEQDIKPSDIMTRQAFENAITVVIALGGSTNAVLHLLAMARTVGVPLSLQDFTDIGKRVPVLADLRPSGKYMMSELVAIGGIQPLMKILLDAGLLHGDCLTVTGRTLAENLTGVAPYPVGQDIIAPLDAPLKADSHLRILYGNLAPGGAVAKITGKEGTHFTGSARVFGSEEEAQARINDGTVVAGDVVVIRYEGPRGGPGMREMLTPTSAIMGRGLGNEVALITDGRFSGGSHGFVVGHVTPEAFDGGPLALLENGDMITIDAEANTISVDLSDDELDRRRARWQQPPPRYTRGVLAKYARLVGPASEGAVTDETESPR</sequence>
<dbReference type="InterPro" id="IPR004404">
    <property type="entry name" value="DihydroxyA_deHydtase"/>
</dbReference>
<feature type="domain" description="Dihydroxy-acid/6-phosphogluconate dehydratase N-terminal" evidence="17">
    <location>
        <begin position="41"/>
        <end position="355"/>
    </location>
</feature>
<evidence type="ECO:0000256" key="13">
    <source>
        <dbReference type="ARBA" id="ARBA00029437"/>
    </source>
</evidence>
<feature type="domain" description="Dihydroxy-acid/6-phosphogluconate dehydratase C-terminal" evidence="18">
    <location>
        <begin position="367"/>
        <end position="556"/>
    </location>
</feature>
<evidence type="ECO:0000256" key="5">
    <source>
        <dbReference type="ARBA" id="ARBA00022723"/>
    </source>
</evidence>
<keyword evidence="3 15" id="KW-0028">Amino-acid biosynthesis</keyword>
<dbReference type="GO" id="GO:0009097">
    <property type="term" value="P:isoleucine biosynthetic process"/>
    <property type="evidence" value="ECO:0007669"/>
    <property type="project" value="UniProtKB-UniRule"/>
</dbReference>
<comment type="caution">
    <text evidence="19">The sequence shown here is derived from an EMBL/GenBank/DDBJ whole genome shotgun (WGS) entry which is preliminary data.</text>
</comment>
<dbReference type="PANTHER" id="PTHR21000">
    <property type="entry name" value="DIHYDROXY-ACID DEHYDRATASE DAD"/>
    <property type="match status" value="1"/>
</dbReference>
<dbReference type="OrthoDB" id="9807077at2"/>
<evidence type="ECO:0000256" key="4">
    <source>
        <dbReference type="ARBA" id="ARBA00022714"/>
    </source>
</evidence>
<feature type="region of interest" description="Disordered" evidence="16">
    <location>
        <begin position="1"/>
        <end position="24"/>
    </location>
</feature>
<keyword evidence="9 15" id="KW-0456">Lyase</keyword>
<comment type="caution">
    <text evidence="15">Lacks conserved residue(s) required for the propagation of feature annotation.</text>
</comment>
<feature type="binding site" description="via carbamate group" evidence="15">
    <location>
        <position position="131"/>
    </location>
    <ligand>
        <name>Mg(2+)</name>
        <dbReference type="ChEBI" id="CHEBI:18420"/>
    </ligand>
</feature>
<evidence type="ECO:0000256" key="10">
    <source>
        <dbReference type="ARBA" id="ARBA00023304"/>
    </source>
</evidence>
<evidence type="ECO:0000256" key="7">
    <source>
        <dbReference type="ARBA" id="ARBA00023004"/>
    </source>
</evidence>
<dbReference type="Gene3D" id="3.50.30.80">
    <property type="entry name" value="IlvD/EDD C-terminal domain-like"/>
    <property type="match status" value="1"/>
</dbReference>
<dbReference type="EC" id="4.2.1.9" evidence="14 15"/>
<comment type="cofactor">
    <cofactor evidence="15">
        <name>[2Fe-2S] cluster</name>
        <dbReference type="ChEBI" id="CHEBI:190135"/>
    </cofactor>
    <text evidence="15">Binds 1 [2Fe-2S] cluster per subunit. This cluster acts as a Lewis acid cofactor.</text>
</comment>
<comment type="pathway">
    <text evidence="12 15">Amino-acid biosynthesis; L-valine biosynthesis; L-valine from pyruvate: step 3/4.</text>
</comment>
<evidence type="ECO:0000256" key="3">
    <source>
        <dbReference type="ARBA" id="ARBA00022605"/>
    </source>
</evidence>
<gene>
    <name evidence="15" type="primary">ilvD</name>
    <name evidence="19" type="ORF">A11A3_09020</name>
</gene>
<evidence type="ECO:0000256" key="9">
    <source>
        <dbReference type="ARBA" id="ARBA00023239"/>
    </source>
</evidence>
<keyword evidence="7 15" id="KW-0408">Iron</keyword>
<comment type="similarity">
    <text evidence="2 15">Belongs to the IlvD/Edd family.</text>
</comment>
<comment type="function">
    <text evidence="15">Functions in the biosynthesis of branched-chain amino acids. Catalyzes the dehydration of (2R,3R)-2,3-dihydroxy-3-methylpentanoate (2,3-dihydroxy-3-methylvalerate) into 2-oxo-3-methylpentanoate (2-oxo-3-methylvalerate) and of (2R)-2,3-dihydroxy-3-methylbutanoate (2,3-dihydroxyisovalerate) into 2-oxo-3-methylbutanoate (2-oxoisovalerate), the penultimate precursor to L-isoleucine and L-valine, respectively.</text>
</comment>
<name>L0WBE7_9GAMM</name>
<evidence type="ECO:0000256" key="15">
    <source>
        <dbReference type="HAMAP-Rule" id="MF_00012"/>
    </source>
</evidence>
<dbReference type="NCBIfam" id="TIGR00110">
    <property type="entry name" value="ilvD"/>
    <property type="match status" value="1"/>
</dbReference>
<comment type="cofactor">
    <cofactor evidence="1 15">
        <name>Mg(2+)</name>
        <dbReference type="ChEBI" id="CHEBI:18420"/>
    </cofactor>
</comment>
<evidence type="ECO:0000256" key="14">
    <source>
        <dbReference type="ARBA" id="ARBA00029490"/>
    </source>
</evidence>
<feature type="modified residue" description="N6-carboxylysine" evidence="15">
    <location>
        <position position="131"/>
    </location>
</feature>
<comment type="catalytic activity">
    <reaction evidence="15">
        <text>(2R,3R)-2,3-dihydroxy-3-methylpentanoate = (S)-3-methyl-2-oxopentanoate + H2O</text>
        <dbReference type="Rhea" id="RHEA:27694"/>
        <dbReference type="ChEBI" id="CHEBI:15377"/>
        <dbReference type="ChEBI" id="CHEBI:35146"/>
        <dbReference type="ChEBI" id="CHEBI:49258"/>
        <dbReference type="EC" id="4.2.1.9"/>
    </reaction>
</comment>
<dbReference type="InterPro" id="IPR042096">
    <property type="entry name" value="Dihydro-acid_dehy_C"/>
</dbReference>
<evidence type="ECO:0000259" key="18">
    <source>
        <dbReference type="Pfam" id="PF24877"/>
    </source>
</evidence>
<comment type="catalytic activity">
    <reaction evidence="11">
        <text>(2R)-2,3-dihydroxy-3-methylbutanoate = 3-methyl-2-oxobutanoate + H2O</text>
        <dbReference type="Rhea" id="RHEA:24809"/>
        <dbReference type="ChEBI" id="CHEBI:11851"/>
        <dbReference type="ChEBI" id="CHEBI:15377"/>
        <dbReference type="ChEBI" id="CHEBI:49072"/>
        <dbReference type="EC" id="4.2.1.9"/>
    </reaction>
    <physiologicalReaction direction="left-to-right" evidence="11">
        <dbReference type="Rhea" id="RHEA:24810"/>
    </physiologicalReaction>
</comment>
<keyword evidence="4 15" id="KW-0001">2Fe-2S</keyword>
<dbReference type="Pfam" id="PF24877">
    <property type="entry name" value="ILV_EDD_C"/>
    <property type="match status" value="1"/>
</dbReference>
<dbReference type="HAMAP" id="MF_00012">
    <property type="entry name" value="IlvD"/>
    <property type="match status" value="1"/>
</dbReference>
<dbReference type="GO" id="GO:0004160">
    <property type="term" value="F:dihydroxy-acid dehydratase activity"/>
    <property type="evidence" value="ECO:0007669"/>
    <property type="project" value="UniProtKB-UniRule"/>
</dbReference>
<evidence type="ECO:0000256" key="12">
    <source>
        <dbReference type="ARBA" id="ARBA00029436"/>
    </source>
</evidence>
<reference evidence="19 20" key="1">
    <citation type="journal article" date="2012" name="J. Bacteriol.">
        <title>Genome Sequence of the Alkane-Degrading Bacterium Alcanivorax hongdengensis Type Strain A-11-3.</title>
        <authorList>
            <person name="Lai Q."/>
            <person name="Shao Z."/>
        </authorList>
    </citation>
    <scope>NUCLEOTIDE SEQUENCE [LARGE SCALE GENOMIC DNA]</scope>
    <source>
        <strain evidence="19 20">A-11-3</strain>
    </source>
</reference>
<dbReference type="GO" id="GO:0000287">
    <property type="term" value="F:magnesium ion binding"/>
    <property type="evidence" value="ECO:0007669"/>
    <property type="project" value="UniProtKB-UniRule"/>
</dbReference>
<dbReference type="InterPro" id="IPR020558">
    <property type="entry name" value="DiOHA_6PGluconate_deHydtase_CS"/>
</dbReference>
<feature type="binding site" evidence="15">
    <location>
        <position position="88"/>
    </location>
    <ligand>
        <name>Mg(2+)</name>
        <dbReference type="ChEBI" id="CHEBI:18420"/>
    </ligand>
</feature>
<dbReference type="RefSeq" id="WP_008928983.1">
    <property type="nucleotide sequence ID" value="NZ_AMRJ01000012.1"/>
</dbReference>
<proteinExistence type="inferred from homology"/>
<dbReference type="PROSITE" id="PS00887">
    <property type="entry name" value="ILVD_EDD_2"/>
    <property type="match status" value="1"/>
</dbReference>
<dbReference type="PATRIC" id="fig|1177179.3.peg.1803"/>
<feature type="binding site" evidence="15">
    <location>
        <position position="130"/>
    </location>
    <ligand>
        <name>Mg(2+)</name>
        <dbReference type="ChEBI" id="CHEBI:18420"/>
    </ligand>
</feature>
<dbReference type="Proteomes" id="UP000010164">
    <property type="component" value="Unassembled WGS sequence"/>
</dbReference>
<evidence type="ECO:0000256" key="11">
    <source>
        <dbReference type="ARBA" id="ARBA00029304"/>
    </source>
</evidence>
<evidence type="ECO:0000256" key="6">
    <source>
        <dbReference type="ARBA" id="ARBA00022842"/>
    </source>
</evidence>
<evidence type="ECO:0000256" key="8">
    <source>
        <dbReference type="ARBA" id="ARBA00023014"/>
    </source>
</evidence>
<dbReference type="GO" id="GO:0051537">
    <property type="term" value="F:2 iron, 2 sulfur cluster binding"/>
    <property type="evidence" value="ECO:0007669"/>
    <property type="project" value="UniProtKB-UniRule"/>
</dbReference>
<evidence type="ECO:0000256" key="2">
    <source>
        <dbReference type="ARBA" id="ARBA00006486"/>
    </source>
</evidence>
<keyword evidence="5 15" id="KW-0479">Metal-binding</keyword>
<dbReference type="FunFam" id="3.50.30.80:FF:000001">
    <property type="entry name" value="Dihydroxy-acid dehydratase"/>
    <property type="match status" value="1"/>
</dbReference>
<dbReference type="PROSITE" id="PS00886">
    <property type="entry name" value="ILVD_EDD_1"/>
    <property type="match status" value="1"/>
</dbReference>
<feature type="binding site" evidence="15">
    <location>
        <position position="449"/>
    </location>
    <ligand>
        <name>Mg(2+)</name>
        <dbReference type="ChEBI" id="CHEBI:18420"/>
    </ligand>
</feature>
<feature type="active site" description="Proton acceptor" evidence="15">
    <location>
        <position position="475"/>
    </location>
</feature>
<dbReference type="GO" id="GO:0009099">
    <property type="term" value="P:L-valine biosynthetic process"/>
    <property type="evidence" value="ECO:0007669"/>
    <property type="project" value="UniProtKB-UniRule"/>
</dbReference>
<evidence type="ECO:0000313" key="19">
    <source>
        <dbReference type="EMBL" id="EKF74329.1"/>
    </source>
</evidence>
<comment type="pathway">
    <text evidence="13 15">Amino-acid biosynthesis; L-isoleucine biosynthesis; L-isoleucine from 2-oxobutanoate: step 3/4.</text>
</comment>
<keyword evidence="20" id="KW-1185">Reference proteome</keyword>
<evidence type="ECO:0000256" key="1">
    <source>
        <dbReference type="ARBA" id="ARBA00001946"/>
    </source>
</evidence>
<dbReference type="InterPro" id="IPR050165">
    <property type="entry name" value="DHAD_IlvD/Edd"/>
</dbReference>
<dbReference type="AlphaFoldDB" id="L0WBE7"/>
<dbReference type="SUPFAM" id="SSF52016">
    <property type="entry name" value="LeuD/IlvD-like"/>
    <property type="match status" value="1"/>
</dbReference>
<evidence type="ECO:0000256" key="16">
    <source>
        <dbReference type="SAM" id="MobiDB-lite"/>
    </source>
</evidence>
<dbReference type="SUPFAM" id="SSF143975">
    <property type="entry name" value="IlvD/EDD N-terminal domain-like"/>
    <property type="match status" value="1"/>
</dbReference>
<dbReference type="STRING" id="1177179.A11A3_09020"/>
<dbReference type="InterPro" id="IPR000581">
    <property type="entry name" value="ILV_EDD_N"/>
</dbReference>
<dbReference type="Pfam" id="PF00920">
    <property type="entry name" value="ILVD_EDD_N"/>
    <property type="match status" value="1"/>
</dbReference>
<dbReference type="EMBL" id="AMRJ01000012">
    <property type="protein sequence ID" value="EKF74329.1"/>
    <property type="molecule type" value="Genomic_DNA"/>
</dbReference>
<dbReference type="eggNOG" id="COG0129">
    <property type="taxonomic scope" value="Bacteria"/>
</dbReference>
<evidence type="ECO:0000259" key="17">
    <source>
        <dbReference type="Pfam" id="PF00920"/>
    </source>
</evidence>
<evidence type="ECO:0000313" key="20">
    <source>
        <dbReference type="Proteomes" id="UP000010164"/>
    </source>
</evidence>
<comment type="subunit">
    <text evidence="15">Homodimer.</text>
</comment>
<dbReference type="NCBIfam" id="NF002068">
    <property type="entry name" value="PRK00911.1"/>
    <property type="match status" value="1"/>
</dbReference>
<feature type="binding site" evidence="15">
    <location>
        <position position="56"/>
    </location>
    <ligand>
        <name>[2Fe-2S] cluster</name>
        <dbReference type="ChEBI" id="CHEBI:190135"/>
    </ligand>
</feature>
<dbReference type="PANTHER" id="PTHR21000:SF5">
    <property type="entry name" value="DIHYDROXY-ACID DEHYDRATASE, MITOCHONDRIAL"/>
    <property type="match status" value="1"/>
</dbReference>
<keyword evidence="8 15" id="KW-0411">Iron-sulfur</keyword>
<accession>L0WBE7</accession>